<organism evidence="2 3">
    <name type="scientific">Rhizobium etli (strain ATCC 51251 / DSM 11541 / JCM 21823 / NBRC 15573 / CFN 42)</name>
    <dbReference type="NCBI Taxonomy" id="347834"/>
    <lineage>
        <taxon>Bacteria</taxon>
        <taxon>Pseudomonadati</taxon>
        <taxon>Pseudomonadota</taxon>
        <taxon>Alphaproteobacteria</taxon>
        <taxon>Hyphomicrobiales</taxon>
        <taxon>Rhizobiaceae</taxon>
        <taxon>Rhizobium/Agrobacterium group</taxon>
        <taxon>Rhizobium</taxon>
    </lineage>
</organism>
<name>Q2K9E0_RHIEC</name>
<sequence length="114" mass="12028">MALILPAPVRTGRSRQNGLTTPTSPENPFTSTRWDRFAKVIHCGHLFPYIVDCHTPGSPSLTSSEFRLRAVLAGTSGYCQKGKTSNRRLLALAAQGGFTVPDANGGPEDGAGSG</sequence>
<dbReference type="EMBL" id="CP000133">
    <property type="protein sequence ID" value="ABC90546.1"/>
    <property type="molecule type" value="Genomic_DNA"/>
</dbReference>
<feature type="compositionally biased region" description="Polar residues" evidence="1">
    <location>
        <begin position="14"/>
        <end position="31"/>
    </location>
</feature>
<proteinExistence type="predicted"/>
<evidence type="ECO:0000313" key="3">
    <source>
        <dbReference type="Proteomes" id="UP000001936"/>
    </source>
</evidence>
<accession>Q2K9E0</accession>
<dbReference type="KEGG" id="ret:RHE_CH01751"/>
<keyword evidence="3" id="KW-1185">Reference proteome</keyword>
<evidence type="ECO:0000313" key="2">
    <source>
        <dbReference type="EMBL" id="ABC90546.1"/>
    </source>
</evidence>
<dbReference type="AlphaFoldDB" id="Q2K9E0"/>
<dbReference type="HOGENOM" id="CLU_2119100_0_0_5"/>
<dbReference type="Proteomes" id="UP000001936">
    <property type="component" value="Chromosome"/>
</dbReference>
<reference evidence="2 3" key="1">
    <citation type="journal article" date="2006" name="Proc. Natl. Acad. Sci. U.S.A.">
        <title>The partitioned Rhizobium etli genome: genetic and metabolic redundancy in seven interacting replicons.</title>
        <authorList>
            <person name="Gonzalez V."/>
            <person name="Santamaria R.I."/>
            <person name="Bustos P."/>
            <person name="Hernandez-Gonzalez I."/>
            <person name="Medrano-Soto A."/>
            <person name="Moreno-Hagelsieb G."/>
            <person name="Janga S.C."/>
            <person name="Ramirez M.A."/>
            <person name="Jimenez-Jacinto V."/>
            <person name="Collado-Vides J."/>
            <person name="Davila G."/>
        </authorList>
    </citation>
    <scope>NUCLEOTIDE SEQUENCE [LARGE SCALE GENOMIC DNA]</scope>
    <source>
        <strain evidence="3">ATCC 51251 / DSM 11541 / JCM 21823 / NBRC 15573 / CFN 42</strain>
    </source>
</reference>
<feature type="region of interest" description="Disordered" evidence="1">
    <location>
        <begin position="1"/>
        <end position="31"/>
    </location>
</feature>
<protein>
    <submittedName>
        <fullName evidence="2">Uncharacterized protein</fullName>
    </submittedName>
</protein>
<evidence type="ECO:0000256" key="1">
    <source>
        <dbReference type="SAM" id="MobiDB-lite"/>
    </source>
</evidence>
<gene>
    <name evidence="2" type="ordered locus">RHE_CH01751</name>
</gene>